<comment type="caution">
    <text evidence="1">The sequence shown here is derived from an EMBL/GenBank/DDBJ whole genome shotgun (WGS) entry which is preliminary data.</text>
</comment>
<dbReference type="Pfam" id="PF07977">
    <property type="entry name" value="FabA"/>
    <property type="match status" value="1"/>
</dbReference>
<sequence>DGHAARGDAPLMFFHYDCQNGDRPQLSVRKGQAGLFTGAELAASTGCLWSPEEQEIVSQPRLDPTTVATQRTSFDREQLEAFANGDTFACFGPGFEHAKTHTRSPRIPGGRMLLQDRVTHLEQQGGPWGRGYLRAELDIAPDLWFFAGHFKNGPCMQGTLMFDGCLQALALFLASRGSTIDRDGWRFQPVPEIAYQLEWSGQVIPTSQRLVTEVFVEEVIAGPKPTVYADLLCTVDGLKPFHARRLALELVPDWPLQAMPELVAEATSDPRPVAVVDGFRFDYASLLACAWGKPSHMFGPTYSRFDGPTPTPRLPGPPFLFMSRINEVQGPIGVMKPGAKVSVDYDIPADVWYFDENTDRSMPFAVLLEAALQSCGWLSLYVGSALTTEQELGIRNLDGNGTLHCELLPDSGTLTTHVELLDVSATGSMIIQTFQVRCLLGDTPV</sequence>
<evidence type="ECO:0000313" key="1">
    <source>
        <dbReference type="EMBL" id="GAF67886.1"/>
    </source>
</evidence>
<dbReference type="EMBL" id="BARS01005027">
    <property type="protein sequence ID" value="GAF67886.1"/>
    <property type="molecule type" value="Genomic_DNA"/>
</dbReference>
<dbReference type="AlphaFoldDB" id="X0RY08"/>
<dbReference type="UniPathway" id="UPA00094"/>
<name>X0RY08_9ZZZZ</name>
<reference evidence="1" key="1">
    <citation type="journal article" date="2014" name="Front. Microbiol.">
        <title>High frequency of phylogenetically diverse reductive dehalogenase-homologous genes in deep subseafloor sedimentary metagenomes.</title>
        <authorList>
            <person name="Kawai M."/>
            <person name="Futagami T."/>
            <person name="Toyoda A."/>
            <person name="Takaki Y."/>
            <person name="Nishi S."/>
            <person name="Hori S."/>
            <person name="Arai W."/>
            <person name="Tsubouchi T."/>
            <person name="Morono Y."/>
            <person name="Uchiyama I."/>
            <person name="Ito T."/>
            <person name="Fujiyama A."/>
            <person name="Inagaki F."/>
            <person name="Takami H."/>
        </authorList>
    </citation>
    <scope>NUCLEOTIDE SEQUENCE</scope>
    <source>
        <strain evidence="1">Expedition CK06-06</strain>
    </source>
</reference>
<accession>X0RY08</accession>
<dbReference type="InterPro" id="IPR013114">
    <property type="entry name" value="FabA_FabZ"/>
</dbReference>
<dbReference type="GO" id="GO:0006633">
    <property type="term" value="P:fatty acid biosynthetic process"/>
    <property type="evidence" value="ECO:0007669"/>
    <property type="project" value="UniProtKB-UniPathway"/>
</dbReference>
<organism evidence="1">
    <name type="scientific">marine sediment metagenome</name>
    <dbReference type="NCBI Taxonomy" id="412755"/>
    <lineage>
        <taxon>unclassified sequences</taxon>
        <taxon>metagenomes</taxon>
        <taxon>ecological metagenomes</taxon>
    </lineage>
</organism>
<dbReference type="Gene3D" id="3.10.129.10">
    <property type="entry name" value="Hotdog Thioesterase"/>
    <property type="match status" value="2"/>
</dbReference>
<feature type="non-terminal residue" evidence="1">
    <location>
        <position position="445"/>
    </location>
</feature>
<dbReference type="PANTHER" id="PTHR30272">
    <property type="entry name" value="3-HYDROXYACYL-[ACYL-CARRIER-PROTEIN] DEHYDRATASE"/>
    <property type="match status" value="1"/>
</dbReference>
<gene>
    <name evidence="1" type="ORF">S01H1_09843</name>
</gene>
<feature type="non-terminal residue" evidence="1">
    <location>
        <position position="1"/>
    </location>
</feature>
<proteinExistence type="predicted"/>
<dbReference type="InterPro" id="IPR029069">
    <property type="entry name" value="HotDog_dom_sf"/>
</dbReference>
<protein>
    <submittedName>
        <fullName evidence="1">Uncharacterized protein</fullName>
    </submittedName>
</protein>
<dbReference type="PANTHER" id="PTHR30272:SF8">
    <property type="entry name" value="3-HYDROXYDECANOYL-[ACYL-CARRIER-PROTEIN] DEHYDRATASE"/>
    <property type="match status" value="1"/>
</dbReference>
<dbReference type="SUPFAM" id="SSF54637">
    <property type="entry name" value="Thioesterase/thiol ester dehydrase-isomerase"/>
    <property type="match status" value="2"/>
</dbReference>